<dbReference type="GO" id="GO:0008270">
    <property type="term" value="F:zinc ion binding"/>
    <property type="evidence" value="ECO:0007669"/>
    <property type="project" value="InterPro"/>
</dbReference>
<comment type="caution">
    <text evidence="7">The sequence shown here is derived from an EMBL/GenBank/DDBJ whole genome shotgun (WGS) entry which is preliminary data.</text>
</comment>
<organism evidence="7 8">
    <name type="scientific">Mycena albidolilacea</name>
    <dbReference type="NCBI Taxonomy" id="1033008"/>
    <lineage>
        <taxon>Eukaryota</taxon>
        <taxon>Fungi</taxon>
        <taxon>Dikarya</taxon>
        <taxon>Basidiomycota</taxon>
        <taxon>Agaricomycotina</taxon>
        <taxon>Agaricomycetes</taxon>
        <taxon>Agaricomycetidae</taxon>
        <taxon>Agaricales</taxon>
        <taxon>Marasmiineae</taxon>
        <taxon>Mycenaceae</taxon>
        <taxon>Mycena</taxon>
    </lineage>
</organism>
<evidence type="ECO:0000256" key="3">
    <source>
        <dbReference type="ARBA" id="ARBA00022723"/>
    </source>
</evidence>
<keyword evidence="4" id="KW-0862">Zinc</keyword>
<keyword evidence="8" id="KW-1185">Reference proteome</keyword>
<dbReference type="InterPro" id="IPR002328">
    <property type="entry name" value="ADH_Zn_CS"/>
</dbReference>
<dbReference type="Proteomes" id="UP001218218">
    <property type="component" value="Unassembled WGS sequence"/>
</dbReference>
<evidence type="ECO:0000313" key="8">
    <source>
        <dbReference type="Proteomes" id="UP001218218"/>
    </source>
</evidence>
<evidence type="ECO:0000313" key="7">
    <source>
        <dbReference type="EMBL" id="KAJ7331401.1"/>
    </source>
</evidence>
<evidence type="ECO:0000256" key="2">
    <source>
        <dbReference type="ARBA" id="ARBA00008072"/>
    </source>
</evidence>
<dbReference type="InterPro" id="IPR011032">
    <property type="entry name" value="GroES-like_sf"/>
</dbReference>
<dbReference type="SMART" id="SM00829">
    <property type="entry name" value="PKS_ER"/>
    <property type="match status" value="1"/>
</dbReference>
<accession>A0AAD6ZP17</accession>
<dbReference type="EMBL" id="JARIHO010000035">
    <property type="protein sequence ID" value="KAJ7331401.1"/>
    <property type="molecule type" value="Genomic_DNA"/>
</dbReference>
<dbReference type="GO" id="GO:0005737">
    <property type="term" value="C:cytoplasm"/>
    <property type="evidence" value="ECO:0007669"/>
    <property type="project" value="TreeGrafter"/>
</dbReference>
<dbReference type="PANTHER" id="PTHR42940">
    <property type="entry name" value="ALCOHOL DEHYDROGENASE 1-RELATED"/>
    <property type="match status" value="1"/>
</dbReference>
<keyword evidence="3" id="KW-0479">Metal-binding</keyword>
<gene>
    <name evidence="7" type="ORF">DFH08DRAFT_881510</name>
</gene>
<dbReference type="AlphaFoldDB" id="A0AAD6ZP17"/>
<evidence type="ECO:0000259" key="6">
    <source>
        <dbReference type="SMART" id="SM00829"/>
    </source>
</evidence>
<dbReference type="InterPro" id="IPR020843">
    <property type="entry name" value="ER"/>
</dbReference>
<dbReference type="Gene3D" id="3.90.180.10">
    <property type="entry name" value="Medium-chain alcohol dehydrogenases, catalytic domain"/>
    <property type="match status" value="1"/>
</dbReference>
<feature type="domain" description="Enoyl reductase (ER)" evidence="6">
    <location>
        <begin position="10"/>
        <end position="336"/>
    </location>
</feature>
<dbReference type="GO" id="GO:0004022">
    <property type="term" value="F:alcohol dehydrogenase (NAD+) activity"/>
    <property type="evidence" value="ECO:0007669"/>
    <property type="project" value="TreeGrafter"/>
</dbReference>
<evidence type="ECO:0000256" key="1">
    <source>
        <dbReference type="ARBA" id="ARBA00001947"/>
    </source>
</evidence>
<evidence type="ECO:0000256" key="4">
    <source>
        <dbReference type="ARBA" id="ARBA00022833"/>
    </source>
</evidence>
<protein>
    <submittedName>
        <fullName evidence="7">Zinc-type alcohol dehydrogenase</fullName>
    </submittedName>
</protein>
<keyword evidence="5" id="KW-0560">Oxidoreductase</keyword>
<dbReference type="InterPro" id="IPR036291">
    <property type="entry name" value="NAD(P)-bd_dom_sf"/>
</dbReference>
<sequence>MRAIQVKQAGGSFELVEIPTPTPDSGQVLIKVIACGICGGDELCRSGMFPGMTYPRIPGHEAVGVITALGDQVGAAWAVGQRVGVGWHAGRCDNSEACEHCRRGNFFVCTKATGTGLTLHGGLAEYMVADQTALVAIPDTLDFIQAAGLLCAGLTVFNAIRLSSIRPGDTLAVSGIGGLGHLALQFGRKFGYRVVAISSSSAKRSDCLNKFGAHIFIDTTTEDVPARLAELRPKLILGTSVDAKSITDLTPTWPSNAQLLILSEPPTVVLEIPYIPLLFNRNAIAGFTAGTAADAEDALRAAELVGVMVDTETYPLERAEEAFSTIREARYRRVVVL</sequence>
<dbReference type="SUPFAM" id="SSF50129">
    <property type="entry name" value="GroES-like"/>
    <property type="match status" value="1"/>
</dbReference>
<dbReference type="SUPFAM" id="SSF51735">
    <property type="entry name" value="NAD(P)-binding Rossmann-fold domains"/>
    <property type="match status" value="1"/>
</dbReference>
<dbReference type="InterPro" id="IPR013154">
    <property type="entry name" value="ADH-like_N"/>
</dbReference>
<proteinExistence type="inferred from homology"/>
<comment type="cofactor">
    <cofactor evidence="1">
        <name>Zn(2+)</name>
        <dbReference type="ChEBI" id="CHEBI:29105"/>
    </cofactor>
</comment>
<dbReference type="Pfam" id="PF08240">
    <property type="entry name" value="ADH_N"/>
    <property type="match status" value="1"/>
</dbReference>
<evidence type="ECO:0000256" key="5">
    <source>
        <dbReference type="ARBA" id="ARBA00023002"/>
    </source>
</evidence>
<reference evidence="7" key="1">
    <citation type="submission" date="2023-03" db="EMBL/GenBank/DDBJ databases">
        <title>Massive genome expansion in bonnet fungi (Mycena s.s.) driven by repeated elements and novel gene families across ecological guilds.</title>
        <authorList>
            <consortium name="Lawrence Berkeley National Laboratory"/>
            <person name="Harder C.B."/>
            <person name="Miyauchi S."/>
            <person name="Viragh M."/>
            <person name="Kuo A."/>
            <person name="Thoen E."/>
            <person name="Andreopoulos B."/>
            <person name="Lu D."/>
            <person name="Skrede I."/>
            <person name="Drula E."/>
            <person name="Henrissat B."/>
            <person name="Morin E."/>
            <person name="Kohler A."/>
            <person name="Barry K."/>
            <person name="LaButti K."/>
            <person name="Morin E."/>
            <person name="Salamov A."/>
            <person name="Lipzen A."/>
            <person name="Mereny Z."/>
            <person name="Hegedus B."/>
            <person name="Baldrian P."/>
            <person name="Stursova M."/>
            <person name="Weitz H."/>
            <person name="Taylor A."/>
            <person name="Grigoriev I.V."/>
            <person name="Nagy L.G."/>
            <person name="Martin F."/>
            <person name="Kauserud H."/>
        </authorList>
    </citation>
    <scope>NUCLEOTIDE SEQUENCE</scope>
    <source>
        <strain evidence="7">CBHHK002</strain>
    </source>
</reference>
<name>A0AAD6ZP17_9AGAR</name>
<dbReference type="Gene3D" id="3.40.50.720">
    <property type="entry name" value="NAD(P)-binding Rossmann-like Domain"/>
    <property type="match status" value="1"/>
</dbReference>
<dbReference type="PANTHER" id="PTHR42940:SF7">
    <property type="entry name" value="ALCOHOL DEHYDROGENASE-LIKE N-TERMINAL DOMAIN-CONTAINING PROTEIN"/>
    <property type="match status" value="1"/>
</dbReference>
<dbReference type="PROSITE" id="PS00059">
    <property type="entry name" value="ADH_ZINC"/>
    <property type="match status" value="1"/>
</dbReference>
<comment type="similarity">
    <text evidence="2">Belongs to the zinc-containing alcohol dehydrogenase family.</text>
</comment>